<accession>A0A4R5YMH2</accession>
<evidence type="ECO:0000313" key="4">
    <source>
        <dbReference type="Proteomes" id="UP000295163"/>
    </source>
</evidence>
<organism evidence="3 4">
    <name type="scientific">Kocuria rosea</name>
    <name type="common">Deinococcus erythromyxa</name>
    <name type="synonym">Micrococcus rubens</name>
    <dbReference type="NCBI Taxonomy" id="1275"/>
    <lineage>
        <taxon>Bacteria</taxon>
        <taxon>Bacillati</taxon>
        <taxon>Actinomycetota</taxon>
        <taxon>Actinomycetes</taxon>
        <taxon>Micrococcales</taxon>
        <taxon>Micrococcaceae</taxon>
        <taxon>Kocuria</taxon>
    </lineage>
</organism>
<keyword evidence="2" id="KW-0472">Membrane</keyword>
<protein>
    <submittedName>
        <fullName evidence="3">Cation:proton antiporter</fullName>
    </submittedName>
</protein>
<dbReference type="PANTHER" id="PTHR34703:SF1">
    <property type="entry name" value="ANTIPORTER SUBUNIT MNHG2-RELATED"/>
    <property type="match status" value="1"/>
</dbReference>
<evidence type="ECO:0000256" key="1">
    <source>
        <dbReference type="ARBA" id="ARBA00008404"/>
    </source>
</evidence>
<feature type="transmembrane region" description="Helical" evidence="2">
    <location>
        <begin position="12"/>
        <end position="38"/>
    </location>
</feature>
<evidence type="ECO:0000256" key="2">
    <source>
        <dbReference type="SAM" id="Phobius"/>
    </source>
</evidence>
<dbReference type="GO" id="GO:0015385">
    <property type="term" value="F:sodium:proton antiporter activity"/>
    <property type="evidence" value="ECO:0007669"/>
    <property type="project" value="TreeGrafter"/>
</dbReference>
<comment type="similarity">
    <text evidence="1">Belongs to the CPA3 antiporters (TC 2.A.63) subunit G family.</text>
</comment>
<dbReference type="GeneID" id="64346826"/>
<dbReference type="Pfam" id="PF03334">
    <property type="entry name" value="PhaG_MnhG_YufB"/>
    <property type="match status" value="1"/>
</dbReference>
<keyword evidence="2" id="KW-0812">Transmembrane</keyword>
<dbReference type="Proteomes" id="UP000295163">
    <property type="component" value="Unassembled WGS sequence"/>
</dbReference>
<dbReference type="RefSeq" id="WP_133409600.1">
    <property type="nucleotide sequence ID" value="NZ_SMZT01000002.1"/>
</dbReference>
<reference evidence="3 4" key="1">
    <citation type="submission" date="2019-03" db="EMBL/GenBank/DDBJ databases">
        <title>Genome Sequencing and Assembly of Various Microbes Isolated from Partially Reclaimed Soil and Acid Mine Drainage (AMD) Site.</title>
        <authorList>
            <person name="Steinbock B."/>
            <person name="Bechtold R."/>
            <person name="Sevigny J.L."/>
            <person name="Thomas D."/>
            <person name="Cuthill L.R."/>
            <person name="Aveiro Johannsen E.J."/>
            <person name="Thomas K."/>
            <person name="Ghosh A."/>
        </authorList>
    </citation>
    <scope>NUCLEOTIDE SEQUENCE [LARGE SCALE GENOMIC DNA]</scope>
    <source>
        <strain evidence="3 4">S-A3</strain>
    </source>
</reference>
<sequence>MTVDFDPIMHDTLWMSVVGQAFIVLGSLIFLTATVGIIRFPDLYTRSSAIATAAGLGVSFVLTGAFFFLPGVENAVKLLAAVVLQLVTSAVGSMALARSGYLIGSAVYSPTHHNELEEHTGDEAGRPGEDVRP</sequence>
<name>A0A4R5YMH2_KOCRO</name>
<dbReference type="InterPro" id="IPR005133">
    <property type="entry name" value="PhaG_MnhG_YufB"/>
</dbReference>
<dbReference type="EMBL" id="SMZT01000002">
    <property type="protein sequence ID" value="TDL44504.1"/>
    <property type="molecule type" value="Genomic_DNA"/>
</dbReference>
<keyword evidence="2" id="KW-1133">Transmembrane helix</keyword>
<feature type="transmembrane region" description="Helical" evidence="2">
    <location>
        <begin position="75"/>
        <end position="97"/>
    </location>
</feature>
<dbReference type="AlphaFoldDB" id="A0A4R5YMH2"/>
<comment type="caution">
    <text evidence="3">The sequence shown here is derived from an EMBL/GenBank/DDBJ whole genome shotgun (WGS) entry which is preliminary data.</text>
</comment>
<dbReference type="PANTHER" id="PTHR34703">
    <property type="entry name" value="ANTIPORTER SUBUNIT MNHG2-RELATED"/>
    <property type="match status" value="1"/>
</dbReference>
<gene>
    <name evidence="3" type="ORF">E2R59_05320</name>
</gene>
<evidence type="ECO:0000313" key="3">
    <source>
        <dbReference type="EMBL" id="TDL44504.1"/>
    </source>
</evidence>
<feature type="transmembrane region" description="Helical" evidence="2">
    <location>
        <begin position="50"/>
        <end position="69"/>
    </location>
</feature>
<proteinExistence type="inferred from homology"/>